<proteinExistence type="predicted"/>
<organism evidence="2 3">
    <name type="scientific">Mugilogobius chulae</name>
    <name type="common">yellowstripe goby</name>
    <dbReference type="NCBI Taxonomy" id="88201"/>
    <lineage>
        <taxon>Eukaryota</taxon>
        <taxon>Metazoa</taxon>
        <taxon>Chordata</taxon>
        <taxon>Craniata</taxon>
        <taxon>Vertebrata</taxon>
        <taxon>Euteleostomi</taxon>
        <taxon>Actinopterygii</taxon>
        <taxon>Neopterygii</taxon>
        <taxon>Teleostei</taxon>
        <taxon>Neoteleostei</taxon>
        <taxon>Acanthomorphata</taxon>
        <taxon>Gobiaria</taxon>
        <taxon>Gobiiformes</taxon>
        <taxon>Gobioidei</taxon>
        <taxon>Gobiidae</taxon>
        <taxon>Gobionellinae</taxon>
        <taxon>Mugilogobius</taxon>
    </lineage>
</organism>
<keyword evidence="3" id="KW-1185">Reference proteome</keyword>
<sequence length="148" mass="16365">MTTELLWRKTKELLRFSTEQTEVDSWKLKDVCSSVDGLVSSDTKISTGSSTSPAGQKEKRSTDIYRKLAFSDQKGVWTWTLKRRILSPKVAGLKGNLKVNLWHLPKTKRAPDFHVPIGPIAGLPGVTMKRSPPSGFSAKGKIKASPKT</sequence>
<dbReference type="Proteomes" id="UP001460270">
    <property type="component" value="Unassembled WGS sequence"/>
</dbReference>
<gene>
    <name evidence="2" type="ORF">WMY93_016781</name>
</gene>
<dbReference type="AlphaFoldDB" id="A0AAW0NYJ2"/>
<protein>
    <submittedName>
        <fullName evidence="2">Uncharacterized protein</fullName>
    </submittedName>
</protein>
<evidence type="ECO:0000313" key="3">
    <source>
        <dbReference type="Proteomes" id="UP001460270"/>
    </source>
</evidence>
<accession>A0AAW0NYJ2</accession>
<comment type="caution">
    <text evidence="2">The sequence shown here is derived from an EMBL/GenBank/DDBJ whole genome shotgun (WGS) entry which is preliminary data.</text>
</comment>
<reference evidence="3" key="1">
    <citation type="submission" date="2024-04" db="EMBL/GenBank/DDBJ databases">
        <title>Salinicola lusitanus LLJ914,a marine bacterium isolated from the Okinawa Trough.</title>
        <authorList>
            <person name="Li J."/>
        </authorList>
    </citation>
    <scope>NUCLEOTIDE SEQUENCE [LARGE SCALE GENOMIC DNA]</scope>
</reference>
<feature type="region of interest" description="Disordered" evidence="1">
    <location>
        <begin position="123"/>
        <end position="148"/>
    </location>
</feature>
<evidence type="ECO:0000313" key="2">
    <source>
        <dbReference type="EMBL" id="KAK7904174.1"/>
    </source>
</evidence>
<name>A0AAW0NYJ2_9GOBI</name>
<dbReference type="EMBL" id="JBBPFD010000012">
    <property type="protein sequence ID" value="KAK7904174.1"/>
    <property type="molecule type" value="Genomic_DNA"/>
</dbReference>
<evidence type="ECO:0000256" key="1">
    <source>
        <dbReference type="SAM" id="MobiDB-lite"/>
    </source>
</evidence>